<dbReference type="InterPro" id="IPR017853">
    <property type="entry name" value="GH"/>
</dbReference>
<keyword evidence="8 12" id="KW-0326">Glycosidase</keyword>
<evidence type="ECO:0000256" key="1">
    <source>
        <dbReference type="ARBA" id="ARBA00004236"/>
    </source>
</evidence>
<dbReference type="EC" id="3.2.1.89" evidence="12"/>
<keyword evidence="7" id="KW-0119">Carbohydrate metabolism</keyword>
<name>A0ABT7SVV9_9ALTE</name>
<evidence type="ECO:0000313" key="13">
    <source>
        <dbReference type="EMBL" id="MDM7860337.1"/>
    </source>
</evidence>
<dbReference type="PANTHER" id="PTHR16631">
    <property type="entry name" value="GLUCAN 1,3-BETA-GLUCOSIDASE"/>
    <property type="match status" value="1"/>
</dbReference>
<dbReference type="GO" id="GO:0016787">
    <property type="term" value="F:hydrolase activity"/>
    <property type="evidence" value="ECO:0007669"/>
    <property type="project" value="UniProtKB-KW"/>
</dbReference>
<evidence type="ECO:0000256" key="12">
    <source>
        <dbReference type="RuleBase" id="RU361192"/>
    </source>
</evidence>
<proteinExistence type="inferred from homology"/>
<dbReference type="InterPro" id="IPR050732">
    <property type="entry name" value="Beta-glucan_modifiers"/>
</dbReference>
<evidence type="ECO:0000256" key="8">
    <source>
        <dbReference type="ARBA" id="ARBA00023295"/>
    </source>
</evidence>
<keyword evidence="5" id="KW-0472">Membrane</keyword>
<keyword evidence="4 12" id="KW-0378">Hydrolase</keyword>
<evidence type="ECO:0000256" key="10">
    <source>
        <dbReference type="ARBA" id="ARBA00023326"/>
    </source>
</evidence>
<evidence type="ECO:0000256" key="6">
    <source>
        <dbReference type="ARBA" id="ARBA00023180"/>
    </source>
</evidence>
<protein>
    <recommendedName>
        <fullName evidence="12">Arabinogalactan endo-beta-1,4-galactanase</fullName>
        <ecNumber evidence="12">3.2.1.89</ecNumber>
    </recommendedName>
</protein>
<comment type="catalytic activity">
    <reaction evidence="12">
        <text>The enzyme specifically hydrolyzes (1-&gt;4)-beta-D-galactosidic linkages in type I arabinogalactans.</text>
        <dbReference type="EC" id="3.2.1.89"/>
    </reaction>
</comment>
<keyword evidence="9" id="KW-0961">Cell wall biogenesis/degradation</keyword>
<evidence type="ECO:0000256" key="2">
    <source>
        <dbReference type="ARBA" id="ARBA00010687"/>
    </source>
</evidence>
<dbReference type="SUPFAM" id="SSF51445">
    <property type="entry name" value="(Trans)glycosidases"/>
    <property type="match status" value="1"/>
</dbReference>
<dbReference type="Proteomes" id="UP001234343">
    <property type="component" value="Unassembled WGS sequence"/>
</dbReference>
<evidence type="ECO:0000256" key="5">
    <source>
        <dbReference type="ARBA" id="ARBA00023136"/>
    </source>
</evidence>
<organism evidence="13 14">
    <name type="scientific">Alteromonas arenosi</name>
    <dbReference type="NCBI Taxonomy" id="3055817"/>
    <lineage>
        <taxon>Bacteria</taxon>
        <taxon>Pseudomonadati</taxon>
        <taxon>Pseudomonadota</taxon>
        <taxon>Gammaproteobacteria</taxon>
        <taxon>Alteromonadales</taxon>
        <taxon>Alteromonadaceae</taxon>
        <taxon>Alteromonas/Salinimonas group</taxon>
        <taxon>Alteromonas</taxon>
    </lineage>
</organism>
<comment type="similarity">
    <text evidence="2 12">Belongs to the glycosyl hydrolase 53 family.</text>
</comment>
<evidence type="ECO:0000313" key="14">
    <source>
        <dbReference type="Proteomes" id="UP001234343"/>
    </source>
</evidence>
<keyword evidence="3" id="KW-1003">Cell membrane</keyword>
<keyword evidence="10" id="KW-0624">Polysaccharide degradation</keyword>
<dbReference type="EMBL" id="JAUCBP010000007">
    <property type="protein sequence ID" value="MDM7860337.1"/>
    <property type="molecule type" value="Genomic_DNA"/>
</dbReference>
<gene>
    <name evidence="13" type="ORF">QTP81_06990</name>
</gene>
<keyword evidence="14" id="KW-1185">Reference proteome</keyword>
<reference evidence="13 14" key="1">
    <citation type="submission" date="2023-06" db="EMBL/GenBank/DDBJ databases">
        <title>Alteromonas sp. ASW11-36 isolated from intertidal sand.</title>
        <authorList>
            <person name="Li Y."/>
        </authorList>
    </citation>
    <scope>NUCLEOTIDE SEQUENCE [LARGE SCALE GENOMIC DNA]</scope>
    <source>
        <strain evidence="13 14">ASW11-36</strain>
    </source>
</reference>
<dbReference type="Gene3D" id="3.20.20.80">
    <property type="entry name" value="Glycosidases"/>
    <property type="match status" value="1"/>
</dbReference>
<evidence type="ECO:0000256" key="11">
    <source>
        <dbReference type="ARBA" id="ARBA00037649"/>
    </source>
</evidence>
<dbReference type="InterPro" id="IPR011683">
    <property type="entry name" value="Glyco_hydro_53"/>
</dbReference>
<evidence type="ECO:0000256" key="3">
    <source>
        <dbReference type="ARBA" id="ARBA00022475"/>
    </source>
</evidence>
<comment type="function">
    <text evidence="11">Glucanases play a role in cell expansion during growth, in cell-cell fusion during mating, and in spore release during sporulation. This enzyme may be involved in beta-glucan degradation. Active on laminarin and lichenan.</text>
</comment>
<comment type="subcellular location">
    <subcellularLocation>
        <location evidence="1">Cell membrane</location>
    </subcellularLocation>
</comment>
<keyword evidence="6" id="KW-0325">Glycoprotein</keyword>
<evidence type="ECO:0000256" key="9">
    <source>
        <dbReference type="ARBA" id="ARBA00023316"/>
    </source>
</evidence>
<accession>A0ABT7SVV9</accession>
<dbReference type="RefSeq" id="WP_289364641.1">
    <property type="nucleotide sequence ID" value="NZ_JAUCBP010000007.1"/>
</dbReference>
<evidence type="ECO:0000256" key="7">
    <source>
        <dbReference type="ARBA" id="ARBA00023277"/>
    </source>
</evidence>
<comment type="caution">
    <text evidence="13">The sequence shown here is derived from an EMBL/GenBank/DDBJ whole genome shotgun (WGS) entry which is preliminary data.</text>
</comment>
<sequence>MLLLRIFVITLVVLWITIPRAAGYQQSADSLVAGEVMGVAYSGFREGQHPDRGNGAVNPSEAEVLEDLQILVDHGFNLIRLYDTDENSQATLRLIAKHKLPIKVVQGIWLRAEISNHEGCPWLDEPIPVAQLNANQRLNVAETQKAIALVKQYPDIIVAVNVGNEALVEWNDHMVSVDAVIDYVRMVKQQTDVAVTVADNYEWWAESGYELAQELDFIGVHTYPIWEGKTIEESLAYTVANIEKVHRAIPNKPIVILEAGWATTANEFSVQANPSNQTTYYQQLLHWATTSNTTVLFFEAFDEPWKGDPNKLNGAEKHWGLFYVDRSPKQVVTEFIRPHLTNRKNK</sequence>
<dbReference type="Pfam" id="PF07745">
    <property type="entry name" value="Glyco_hydro_53"/>
    <property type="match status" value="1"/>
</dbReference>
<evidence type="ECO:0000256" key="4">
    <source>
        <dbReference type="ARBA" id="ARBA00022801"/>
    </source>
</evidence>
<dbReference type="PANTHER" id="PTHR16631:SF17">
    <property type="entry name" value="GLUCAN ENDO-1,3-BETA-GLUCOSIDASE BTGC"/>
    <property type="match status" value="1"/>
</dbReference>